<dbReference type="Pfam" id="PF09349">
    <property type="entry name" value="OHCU_decarbox"/>
    <property type="match status" value="1"/>
</dbReference>
<dbReference type="InterPro" id="IPR036778">
    <property type="entry name" value="OHCU_decarboxylase_sf"/>
</dbReference>
<evidence type="ECO:0000256" key="1">
    <source>
        <dbReference type="ARBA" id="ARBA00001163"/>
    </source>
</evidence>
<proteinExistence type="predicted"/>
<dbReference type="RefSeq" id="WP_004923280.1">
    <property type="nucleotide sequence ID" value="NC_005966.1"/>
</dbReference>
<dbReference type="PANTHER" id="PTHR43466">
    <property type="entry name" value="2-OXO-4-HYDROXY-4-CARBOXY-5-UREIDOIMIDAZOLINE DECARBOXYLASE-RELATED"/>
    <property type="match status" value="1"/>
</dbReference>
<dbReference type="AlphaFoldDB" id="Q6F6Y5"/>
<evidence type="ECO:0000313" key="10">
    <source>
        <dbReference type="Proteomes" id="UP000000430"/>
    </source>
</evidence>
<dbReference type="GO" id="GO:0051997">
    <property type="term" value="F:2-oxo-4-hydroxy-4-carboxy-5-ureidoimidazoline decarboxylase activity"/>
    <property type="evidence" value="ECO:0007669"/>
    <property type="project" value="UniProtKB-EC"/>
</dbReference>
<dbReference type="GeneID" id="45235713"/>
<name>Q6F6Y5_ACIAD</name>
<dbReference type="EC" id="4.1.1.97" evidence="3"/>
<dbReference type="GO" id="GO:0019628">
    <property type="term" value="P:urate catabolic process"/>
    <property type="evidence" value="ECO:0007669"/>
    <property type="project" value="TreeGrafter"/>
</dbReference>
<evidence type="ECO:0000256" key="6">
    <source>
        <dbReference type="ARBA" id="ARBA00023239"/>
    </source>
</evidence>
<dbReference type="BioCyc" id="ASP62977:ACIAD_RS15995-MONOMER"/>
<dbReference type="NCBIfam" id="TIGR03180">
    <property type="entry name" value="UraD_2"/>
    <property type="match status" value="1"/>
</dbReference>
<sequence length="167" mass="18958">MRFSDFNDAPSDDANAVLSACVHIPSWINTLCQQRPYPSREVLFDSAKQQTQNWSWNDIHAALATHPRIGEKKAKQQLTEREEKFSDSEQSGVKQDQYTQQALLEGNMAYEQKFGFIFLIKAAGLSSDDMLNALQQRLNHDLETEKNIVHQQLAAIALLRLSQGIEP</sequence>
<dbReference type="eggNOG" id="COG3195">
    <property type="taxonomic scope" value="Bacteria"/>
</dbReference>
<protein>
    <recommendedName>
        <fullName evidence="3">2-oxo-4-hydroxy-4-carboxy-5-ureidoimidazoline decarboxylase</fullName>
        <ecNumber evidence="3">4.1.1.97</ecNumber>
    </recommendedName>
</protein>
<dbReference type="OrthoDB" id="9800909at2"/>
<feature type="domain" description="Oxo-4-hydroxy-4-carboxy-5-ureidoimidazoline decarboxylase" evidence="8">
    <location>
        <begin position="7"/>
        <end position="161"/>
    </location>
</feature>
<evidence type="ECO:0000313" key="9">
    <source>
        <dbReference type="EMBL" id="CAG70180.1"/>
    </source>
</evidence>
<dbReference type="PANTHER" id="PTHR43466:SF1">
    <property type="entry name" value="2-OXO-4-HYDROXY-4-CARBOXY-5-UREIDOIMIDAZOLINE DECARBOXYLASE-RELATED"/>
    <property type="match status" value="1"/>
</dbReference>
<gene>
    <name evidence="9" type="ordered locus">ACIAD3537</name>
</gene>
<dbReference type="NCBIfam" id="NF010372">
    <property type="entry name" value="PRK13798.1"/>
    <property type="match status" value="1"/>
</dbReference>
<comment type="pathway">
    <text evidence="2">Purine metabolism; urate degradation; (S)-allantoin from urate: step 3/3.</text>
</comment>
<dbReference type="Proteomes" id="UP000000430">
    <property type="component" value="Chromosome"/>
</dbReference>
<dbReference type="HOGENOM" id="CLU_092522_2_1_6"/>
<dbReference type="STRING" id="202950.GCA_001485005_01676"/>
<feature type="compositionally biased region" description="Basic and acidic residues" evidence="7">
    <location>
        <begin position="70"/>
        <end position="87"/>
    </location>
</feature>
<evidence type="ECO:0000256" key="7">
    <source>
        <dbReference type="SAM" id="MobiDB-lite"/>
    </source>
</evidence>
<dbReference type="EMBL" id="CR543861">
    <property type="protein sequence ID" value="CAG70180.1"/>
    <property type="molecule type" value="Genomic_DNA"/>
</dbReference>
<dbReference type="InterPro" id="IPR018020">
    <property type="entry name" value="OHCU_decarboxylase"/>
</dbReference>
<keyword evidence="4" id="KW-0659">Purine metabolism</keyword>
<keyword evidence="5" id="KW-0210">Decarboxylase</keyword>
<evidence type="ECO:0000256" key="5">
    <source>
        <dbReference type="ARBA" id="ARBA00022793"/>
    </source>
</evidence>
<comment type="catalytic activity">
    <reaction evidence="1">
        <text>5-hydroxy-2-oxo-4-ureido-2,5-dihydro-1H-imidazole-5-carboxylate + H(+) = (S)-allantoin + CO2</text>
        <dbReference type="Rhea" id="RHEA:26301"/>
        <dbReference type="ChEBI" id="CHEBI:15378"/>
        <dbReference type="ChEBI" id="CHEBI:15678"/>
        <dbReference type="ChEBI" id="CHEBI:16526"/>
        <dbReference type="ChEBI" id="CHEBI:58639"/>
        <dbReference type="EC" id="4.1.1.97"/>
    </reaction>
</comment>
<dbReference type="InterPro" id="IPR017595">
    <property type="entry name" value="OHCU_decarboxylase-2"/>
</dbReference>
<dbReference type="SUPFAM" id="SSF158694">
    <property type="entry name" value="UraD-Like"/>
    <property type="match status" value="1"/>
</dbReference>
<dbReference type="Gene3D" id="1.10.3330.10">
    <property type="entry name" value="Oxo-4-hydroxy-4-carboxy-5-ureidoimidazoline decarboxylase"/>
    <property type="match status" value="1"/>
</dbReference>
<organism evidence="9 10">
    <name type="scientific">Acinetobacter baylyi (strain ATCC 33305 / BD413 / ADP1)</name>
    <dbReference type="NCBI Taxonomy" id="62977"/>
    <lineage>
        <taxon>Bacteria</taxon>
        <taxon>Pseudomonadati</taxon>
        <taxon>Pseudomonadota</taxon>
        <taxon>Gammaproteobacteria</taxon>
        <taxon>Moraxellales</taxon>
        <taxon>Moraxellaceae</taxon>
        <taxon>Acinetobacter</taxon>
    </lineage>
</organism>
<evidence type="ECO:0000259" key="8">
    <source>
        <dbReference type="Pfam" id="PF09349"/>
    </source>
</evidence>
<dbReference type="SMR" id="Q6F6Y5"/>
<evidence type="ECO:0000256" key="4">
    <source>
        <dbReference type="ARBA" id="ARBA00022631"/>
    </source>
</evidence>
<keyword evidence="6" id="KW-0456">Lyase</keyword>
<dbReference type="KEGG" id="aci:ACIAD3537"/>
<feature type="region of interest" description="Disordered" evidence="7">
    <location>
        <begin position="70"/>
        <end position="92"/>
    </location>
</feature>
<evidence type="ECO:0000256" key="3">
    <source>
        <dbReference type="ARBA" id="ARBA00012257"/>
    </source>
</evidence>
<accession>Q6F6Y5</accession>
<dbReference type="GO" id="GO:0006144">
    <property type="term" value="P:purine nucleobase metabolic process"/>
    <property type="evidence" value="ECO:0007669"/>
    <property type="project" value="UniProtKB-KW"/>
</dbReference>
<evidence type="ECO:0000256" key="2">
    <source>
        <dbReference type="ARBA" id="ARBA00004754"/>
    </source>
</evidence>
<reference evidence="9 10" key="1">
    <citation type="journal article" date="2004" name="Nucleic Acids Res.">
        <title>Unique features revealed by the genome sequence of Acinetobacter sp. ADP1, a versatile and naturally transformation competent bacterium.</title>
        <authorList>
            <person name="Barbe V."/>
            <person name="Vallenet D."/>
            <person name="Fonknechten N."/>
            <person name="Kreimeyer A."/>
            <person name="Oztas S."/>
            <person name="Labarre L."/>
            <person name="Cruveiller S."/>
            <person name="Robert C."/>
            <person name="Duprat S."/>
            <person name="Wincker P."/>
            <person name="Ornston L.N."/>
            <person name="Weissenbach J."/>
            <person name="Marliere P."/>
            <person name="Cohen G.N."/>
            <person name="Medigue C."/>
        </authorList>
    </citation>
    <scope>NUCLEOTIDE SEQUENCE [LARGE SCALE GENOMIC DNA]</scope>
    <source>
        <strain evidence="10">ATCC 33305 / BD413 / ADP1</strain>
    </source>
</reference>